<accession>A0A8J6N3N5</accession>
<dbReference type="Gene3D" id="3.40.50.2300">
    <property type="match status" value="1"/>
</dbReference>
<name>A0A8J6N3N5_9BACT</name>
<evidence type="ECO:0000313" key="5">
    <source>
        <dbReference type="Proteomes" id="UP000603545"/>
    </source>
</evidence>
<dbReference type="PROSITE" id="PS50110">
    <property type="entry name" value="RESPONSE_REGULATORY"/>
    <property type="match status" value="1"/>
</dbReference>
<evidence type="ECO:0000259" key="3">
    <source>
        <dbReference type="PROSITE" id="PS50110"/>
    </source>
</evidence>
<dbReference type="InterPro" id="IPR011006">
    <property type="entry name" value="CheY-like_superfamily"/>
</dbReference>
<evidence type="ECO:0000256" key="1">
    <source>
        <dbReference type="ARBA" id="ARBA00022553"/>
    </source>
</evidence>
<dbReference type="SUPFAM" id="SSF52172">
    <property type="entry name" value="CheY-like"/>
    <property type="match status" value="1"/>
</dbReference>
<dbReference type="GO" id="GO:0000160">
    <property type="term" value="P:phosphorelay signal transduction system"/>
    <property type="evidence" value="ECO:0007669"/>
    <property type="project" value="InterPro"/>
</dbReference>
<organism evidence="4 5">
    <name type="scientific">Candidatus Desulfaltia bathyphila</name>
    <dbReference type="NCBI Taxonomy" id="2841697"/>
    <lineage>
        <taxon>Bacteria</taxon>
        <taxon>Pseudomonadati</taxon>
        <taxon>Thermodesulfobacteriota</taxon>
        <taxon>Desulfobacteria</taxon>
        <taxon>Desulfobacterales</taxon>
        <taxon>Desulfobacterales incertae sedis</taxon>
        <taxon>Candidatus Desulfaltia</taxon>
    </lineage>
</organism>
<sequence>MERLIMVVDDSPTFRSSVSFSLRNAGYKVIEAKDGKDAFEKLSNMKEEGQIPSLIITDVNMPRMDGIAFTKKVKKGDFRFLPILVLTTESEESMIEKGRAAGASGWLVKPFRPEKFLWVIKKLVWTDERT</sequence>
<dbReference type="EMBL" id="JACNLL010000058">
    <property type="protein sequence ID" value="MBC8199644.1"/>
    <property type="molecule type" value="Genomic_DNA"/>
</dbReference>
<keyword evidence="1 2" id="KW-0597">Phosphoprotein</keyword>
<evidence type="ECO:0000256" key="2">
    <source>
        <dbReference type="PROSITE-ProRule" id="PRU00169"/>
    </source>
</evidence>
<comment type="caution">
    <text evidence="4">The sequence shown here is derived from an EMBL/GenBank/DDBJ whole genome shotgun (WGS) entry which is preliminary data.</text>
</comment>
<dbReference type="PANTHER" id="PTHR44591">
    <property type="entry name" value="STRESS RESPONSE REGULATOR PROTEIN 1"/>
    <property type="match status" value="1"/>
</dbReference>
<dbReference type="InterPro" id="IPR050595">
    <property type="entry name" value="Bact_response_regulator"/>
</dbReference>
<dbReference type="SMART" id="SM00448">
    <property type="entry name" value="REC"/>
    <property type="match status" value="1"/>
</dbReference>
<feature type="domain" description="Response regulatory" evidence="3">
    <location>
        <begin position="4"/>
        <end position="124"/>
    </location>
</feature>
<proteinExistence type="predicted"/>
<dbReference type="Proteomes" id="UP000603545">
    <property type="component" value="Unassembled WGS sequence"/>
</dbReference>
<evidence type="ECO:0000313" key="4">
    <source>
        <dbReference type="EMBL" id="MBC8199644.1"/>
    </source>
</evidence>
<dbReference type="InterPro" id="IPR001789">
    <property type="entry name" value="Sig_transdc_resp-reg_receiver"/>
</dbReference>
<reference evidence="4 5" key="1">
    <citation type="submission" date="2020-08" db="EMBL/GenBank/DDBJ databases">
        <title>Bridging the membrane lipid divide: bacteria of the FCB group superphylum have the potential to synthesize archaeal ether lipids.</title>
        <authorList>
            <person name="Villanueva L."/>
            <person name="Von Meijenfeldt F.A.B."/>
            <person name="Westbye A.B."/>
            <person name="Yadav S."/>
            <person name="Hopmans E.C."/>
            <person name="Dutilh B.E."/>
            <person name="Sinninghe Damste J.S."/>
        </authorList>
    </citation>
    <scope>NUCLEOTIDE SEQUENCE [LARGE SCALE GENOMIC DNA]</scope>
    <source>
        <strain evidence="4">NIOZ-UU82</strain>
    </source>
</reference>
<protein>
    <submittedName>
        <fullName evidence="4">Response regulator</fullName>
    </submittedName>
</protein>
<dbReference type="Pfam" id="PF00072">
    <property type="entry name" value="Response_reg"/>
    <property type="match status" value="1"/>
</dbReference>
<feature type="modified residue" description="4-aspartylphosphate" evidence="2">
    <location>
        <position position="58"/>
    </location>
</feature>
<dbReference type="AlphaFoldDB" id="A0A8J6N3N5"/>
<dbReference type="PANTHER" id="PTHR44591:SF25">
    <property type="entry name" value="CHEMOTAXIS TWO-COMPONENT RESPONSE REGULATOR"/>
    <property type="match status" value="1"/>
</dbReference>
<gene>
    <name evidence="4" type="ORF">H8E80_06320</name>
</gene>